<organism evidence="1 2">
    <name type="scientific">Yersinia alsatica</name>
    <dbReference type="NCBI Taxonomy" id="2890317"/>
    <lineage>
        <taxon>Bacteria</taxon>
        <taxon>Pseudomonadati</taxon>
        <taxon>Pseudomonadota</taxon>
        <taxon>Gammaproteobacteria</taxon>
        <taxon>Enterobacterales</taxon>
        <taxon>Yersiniaceae</taxon>
        <taxon>Yersinia</taxon>
    </lineage>
</organism>
<proteinExistence type="predicted"/>
<dbReference type="RefSeq" id="WP_050152258.1">
    <property type="nucleotide sequence ID" value="NZ_CP104006.1"/>
</dbReference>
<dbReference type="Proteomes" id="UP001057860">
    <property type="component" value="Chromosome"/>
</dbReference>
<evidence type="ECO:0008006" key="3">
    <source>
        <dbReference type="Google" id="ProtNLM"/>
    </source>
</evidence>
<dbReference type="GeneID" id="75139847"/>
<dbReference type="EMBL" id="CP104006">
    <property type="protein sequence ID" value="UWM46666.1"/>
    <property type="molecule type" value="Genomic_DNA"/>
</dbReference>
<evidence type="ECO:0000313" key="1">
    <source>
        <dbReference type="EMBL" id="UWM46666.1"/>
    </source>
</evidence>
<sequence>MNAKIFIIKFIFNNILASLVYFLLLAILCCAVKSIIENNSLLKKYSELEKNIIYHSSIAAQLKLRPASLLDEGNASIQEIESRVAMIFSENDMVFNIYSLEKNSILLKIESSELSKMLDAIFLLSNDRAIIISKVDINSSKESGYIFGEIILLLSQGI</sequence>
<name>A0ABY5UT40_9GAMM</name>
<keyword evidence="2" id="KW-1185">Reference proteome</keyword>
<reference evidence="1" key="1">
    <citation type="submission" date="2022-08" db="EMBL/GenBank/DDBJ databases">
        <authorList>
            <person name="Bogun A."/>
            <person name="Kislichkina A."/>
            <person name="Solomentsev V."/>
            <person name="Skryabin Y."/>
            <person name="Sizova A."/>
            <person name="Platonov M."/>
            <person name="Dentovskaya S."/>
        </authorList>
    </citation>
    <scope>NUCLEOTIDE SEQUENCE</scope>
    <source>
        <strain evidence="1">SCPM-O-B-7604</strain>
    </source>
</reference>
<evidence type="ECO:0000313" key="2">
    <source>
        <dbReference type="Proteomes" id="UP001057860"/>
    </source>
</evidence>
<protein>
    <recommendedName>
        <fullName evidence="3">General secretion pathway protein M</fullName>
    </recommendedName>
</protein>
<accession>A0ABY5UT40</accession>
<gene>
    <name evidence="1" type="ORF">N0H69_07570</name>
</gene>